<evidence type="ECO:0000256" key="1">
    <source>
        <dbReference type="SAM" id="MobiDB-lite"/>
    </source>
</evidence>
<feature type="compositionally biased region" description="Basic and acidic residues" evidence="1">
    <location>
        <begin position="164"/>
        <end position="177"/>
    </location>
</feature>
<organism evidence="2 3">
    <name type="scientific">Methylobacterium phyllostachyos</name>
    <dbReference type="NCBI Taxonomy" id="582672"/>
    <lineage>
        <taxon>Bacteria</taxon>
        <taxon>Pseudomonadati</taxon>
        <taxon>Pseudomonadota</taxon>
        <taxon>Alphaproteobacteria</taxon>
        <taxon>Hyphomicrobiales</taxon>
        <taxon>Methylobacteriaceae</taxon>
        <taxon>Methylobacterium</taxon>
    </lineage>
</organism>
<dbReference type="RefSeq" id="WP_091714480.1">
    <property type="nucleotide sequence ID" value="NZ_FNHS01000003.1"/>
</dbReference>
<dbReference type="Proteomes" id="UP000198704">
    <property type="component" value="Unassembled WGS sequence"/>
</dbReference>
<evidence type="ECO:0000313" key="2">
    <source>
        <dbReference type="EMBL" id="SDM79019.1"/>
    </source>
</evidence>
<dbReference type="EMBL" id="FNHS01000003">
    <property type="protein sequence ID" value="SDM79019.1"/>
    <property type="molecule type" value="Genomic_DNA"/>
</dbReference>
<dbReference type="STRING" id="582672.SAMN05216360_103375"/>
<accession>A0A1G9W3C2</accession>
<name>A0A1G9W3C2_9HYPH</name>
<feature type="region of interest" description="Disordered" evidence="1">
    <location>
        <begin position="164"/>
        <end position="188"/>
    </location>
</feature>
<evidence type="ECO:0000313" key="3">
    <source>
        <dbReference type="Proteomes" id="UP000198704"/>
    </source>
</evidence>
<sequence length="188" mass="20776">MRRLWGRLRPSLIVALPVLLLATAAAFGIEAWRMERANRTIAALEAGTDAAVSPGAPPPVLAARVAFLAKRGRLDEAEPLLSVLEAGDDRGDLARARYALANARMREAFGLLARGELDKAGPLVTLSRQDYRRALRERPDFWDAKFNLDVASRLIRDYPELDRTDGDELRAEPKKIWTDIPGQPRGGP</sequence>
<reference evidence="3" key="1">
    <citation type="submission" date="2016-10" db="EMBL/GenBank/DDBJ databases">
        <authorList>
            <person name="Varghese N."/>
            <person name="Submissions S."/>
        </authorList>
    </citation>
    <scope>NUCLEOTIDE SEQUENCE [LARGE SCALE GENOMIC DNA]</scope>
    <source>
        <strain evidence="3">BL47</strain>
    </source>
</reference>
<dbReference type="OrthoDB" id="5567017at2"/>
<proteinExistence type="predicted"/>
<dbReference type="InterPro" id="IPR011990">
    <property type="entry name" value="TPR-like_helical_dom_sf"/>
</dbReference>
<dbReference type="Gene3D" id="1.25.40.10">
    <property type="entry name" value="Tetratricopeptide repeat domain"/>
    <property type="match status" value="1"/>
</dbReference>
<protein>
    <submittedName>
        <fullName evidence="2">MxaK protein</fullName>
    </submittedName>
</protein>
<dbReference type="AlphaFoldDB" id="A0A1G9W3C2"/>
<keyword evidence="3" id="KW-1185">Reference proteome</keyword>
<gene>
    <name evidence="2" type="ORF">SAMN05216360_103375</name>
</gene>